<feature type="transmembrane region" description="Helical" evidence="1">
    <location>
        <begin position="37"/>
        <end position="54"/>
    </location>
</feature>
<keyword evidence="1" id="KW-0472">Membrane</keyword>
<evidence type="ECO:0000313" key="3">
    <source>
        <dbReference type="Proteomes" id="UP000609726"/>
    </source>
</evidence>
<name>A0ABX0NU07_9BURK</name>
<evidence type="ECO:0000313" key="2">
    <source>
        <dbReference type="EMBL" id="NHZ90302.1"/>
    </source>
</evidence>
<feature type="transmembrane region" description="Helical" evidence="1">
    <location>
        <begin position="12"/>
        <end position="30"/>
    </location>
</feature>
<accession>A0ABX0NU07</accession>
<protein>
    <submittedName>
        <fullName evidence="2">Uncharacterized protein</fullName>
    </submittedName>
</protein>
<feature type="transmembrane region" description="Helical" evidence="1">
    <location>
        <begin position="179"/>
        <end position="197"/>
    </location>
</feature>
<feature type="transmembrane region" description="Helical" evidence="1">
    <location>
        <begin position="99"/>
        <end position="125"/>
    </location>
</feature>
<feature type="transmembrane region" description="Helical" evidence="1">
    <location>
        <begin position="155"/>
        <end position="173"/>
    </location>
</feature>
<dbReference type="RefSeq" id="WP_166876373.1">
    <property type="nucleotide sequence ID" value="NZ_WHJH01000015.1"/>
</dbReference>
<gene>
    <name evidence="2" type="ORF">F2P45_14935</name>
</gene>
<evidence type="ECO:0000256" key="1">
    <source>
        <dbReference type="SAM" id="Phobius"/>
    </source>
</evidence>
<dbReference type="Proteomes" id="UP000609726">
    <property type="component" value="Unassembled WGS sequence"/>
</dbReference>
<proteinExistence type="predicted"/>
<keyword evidence="1" id="KW-0812">Transmembrane</keyword>
<keyword evidence="3" id="KW-1185">Reference proteome</keyword>
<feature type="transmembrane region" description="Helical" evidence="1">
    <location>
        <begin position="60"/>
        <end position="79"/>
    </location>
</feature>
<keyword evidence="1" id="KW-1133">Transmembrane helix</keyword>
<feature type="transmembrane region" description="Helical" evidence="1">
    <location>
        <begin position="131"/>
        <end position="148"/>
    </location>
</feature>
<comment type="caution">
    <text evidence="2">The sequence shown here is derived from an EMBL/GenBank/DDBJ whole genome shotgun (WGS) entry which is preliminary data.</text>
</comment>
<dbReference type="EMBL" id="WHJH01000015">
    <property type="protein sequence ID" value="NHZ90302.1"/>
    <property type="molecule type" value="Genomic_DNA"/>
</dbReference>
<sequence>MSLPELDWQIFYGRVAWAIVLAALISAAWPRAWALSRARLAAIAVCAAVLQALPGEGAPAYWLGLVFQWPSALLVGLSAAKLHFAWQGKPEKKVMSAQLAALIAVAGAALYLDAIGLLSLGLFYAGFGPRGAPLLALLLAVLCSAAIVRGQARVQSVAVLGALLLFAVPRLPTGNLWDALLDPLLWGWALCSLAAAYRHGWTLSAARAGAGAGAAATTA</sequence>
<organism evidence="2 3">
    <name type="scientific">Massilia mucilaginosa</name>
    <dbReference type="NCBI Taxonomy" id="2609282"/>
    <lineage>
        <taxon>Bacteria</taxon>
        <taxon>Pseudomonadati</taxon>
        <taxon>Pseudomonadota</taxon>
        <taxon>Betaproteobacteria</taxon>
        <taxon>Burkholderiales</taxon>
        <taxon>Oxalobacteraceae</taxon>
        <taxon>Telluria group</taxon>
        <taxon>Massilia</taxon>
    </lineage>
</organism>
<reference evidence="2 3" key="1">
    <citation type="submission" date="2019-10" db="EMBL/GenBank/DDBJ databases">
        <title>Taxonomy of Antarctic Massilia spp.: description of Massilia rubra sp. nov., Massilia aquatica sp. nov., Massilia mucilaginosa sp. nov., Massilia frigida sp. nov. isolated from streams, lakes and regoliths.</title>
        <authorList>
            <person name="Holochova P."/>
            <person name="Sedlacek I."/>
            <person name="Kralova S."/>
            <person name="Maslanova I."/>
            <person name="Busse H.-J."/>
            <person name="Stankova E."/>
            <person name="Vrbovska V."/>
            <person name="Kovarovic V."/>
            <person name="Bartak M."/>
            <person name="Svec P."/>
            <person name="Pantucek R."/>
        </authorList>
    </citation>
    <scope>NUCLEOTIDE SEQUENCE [LARGE SCALE GENOMIC DNA]</scope>
    <source>
        <strain evidence="2 3">CCM 8733</strain>
    </source>
</reference>